<reference evidence="3" key="1">
    <citation type="journal article" date="2019" name="Int. J. Syst. Evol. Microbiol.">
        <title>The Global Catalogue of Microorganisms (GCM) 10K type strain sequencing project: providing services to taxonomists for standard genome sequencing and annotation.</title>
        <authorList>
            <consortium name="The Broad Institute Genomics Platform"/>
            <consortium name="The Broad Institute Genome Sequencing Center for Infectious Disease"/>
            <person name="Wu L."/>
            <person name="Ma J."/>
        </authorList>
    </citation>
    <scope>NUCLEOTIDE SEQUENCE [LARGE SCALE GENOMIC DNA]</scope>
    <source>
        <strain evidence="3">JCM 17906</strain>
    </source>
</reference>
<protein>
    <submittedName>
        <fullName evidence="2">MaoC family dehydratase N-terminal domain-containing protein</fullName>
    </submittedName>
</protein>
<dbReference type="PANTHER" id="PTHR28152">
    <property type="entry name" value="HYDROXYACYL-THIOESTER DEHYDRATASE TYPE 2, MITOCHONDRIAL"/>
    <property type="match status" value="1"/>
</dbReference>
<proteinExistence type="predicted"/>
<comment type="caution">
    <text evidence="2">The sequence shown here is derived from an EMBL/GenBank/DDBJ whole genome shotgun (WGS) entry which is preliminary data.</text>
</comment>
<dbReference type="InterPro" id="IPR052741">
    <property type="entry name" value="Mitochondrial_HTD2"/>
</dbReference>
<evidence type="ECO:0000259" key="1">
    <source>
        <dbReference type="Pfam" id="PF13452"/>
    </source>
</evidence>
<dbReference type="SUPFAM" id="SSF54637">
    <property type="entry name" value="Thioesterase/thiol ester dehydrase-isomerase"/>
    <property type="match status" value="2"/>
</dbReference>
<keyword evidence="3" id="KW-1185">Reference proteome</keyword>
<dbReference type="Pfam" id="PF13452">
    <property type="entry name" value="FAS1_DH_region"/>
    <property type="match status" value="1"/>
</dbReference>
<dbReference type="InterPro" id="IPR029069">
    <property type="entry name" value="HotDog_dom_sf"/>
</dbReference>
<sequence length="291" mass="31401">MAIADHVQGWEPTPVELTETLAAAPSTAFAGVLDQPPPGPELPPLWTGFHFLELPATAELGEDGHPREGHFLPPIPHRRRMFAGGRLTVREPLRIGDTVTRRSALTSIVPKSGRSGDMLFVTLRHEYVRAGDGACGVDRGHGEVVQTEEQDVVYRQQEPGAPRAATPEIPEPGPLPVGPHVALTPDEVLLFRMSALTYNAHRIHHDLPYTTQVEGFPGLVVHGPLLALLLLELPRRFSPDERVASFEYRLRRPAFCGSPLVATASPTAEGDDVACGVPGADPSITGTLTYA</sequence>
<evidence type="ECO:0000313" key="3">
    <source>
        <dbReference type="Proteomes" id="UP001501598"/>
    </source>
</evidence>
<accession>A0ABP8RXN9</accession>
<gene>
    <name evidence="2" type="ORF">GCM10023175_49830</name>
</gene>
<dbReference type="Gene3D" id="3.10.129.10">
    <property type="entry name" value="Hotdog Thioesterase"/>
    <property type="match status" value="2"/>
</dbReference>
<dbReference type="InterPro" id="IPR039569">
    <property type="entry name" value="FAS1-like_DH_region"/>
</dbReference>
<evidence type="ECO:0000313" key="2">
    <source>
        <dbReference type="EMBL" id="GAA4553564.1"/>
    </source>
</evidence>
<dbReference type="PANTHER" id="PTHR28152:SF1">
    <property type="entry name" value="HYDROXYACYL-THIOESTER DEHYDRATASE TYPE 2, MITOCHONDRIAL"/>
    <property type="match status" value="1"/>
</dbReference>
<dbReference type="EMBL" id="BAABGT010000075">
    <property type="protein sequence ID" value="GAA4553564.1"/>
    <property type="molecule type" value="Genomic_DNA"/>
</dbReference>
<dbReference type="RefSeq" id="WP_345423281.1">
    <property type="nucleotide sequence ID" value="NZ_BAABGT010000075.1"/>
</dbReference>
<feature type="domain" description="FAS1-like dehydratase" evidence="1">
    <location>
        <begin position="71"/>
        <end position="131"/>
    </location>
</feature>
<organism evidence="2 3">
    <name type="scientific">Pseudonocardia xishanensis</name>
    <dbReference type="NCBI Taxonomy" id="630995"/>
    <lineage>
        <taxon>Bacteria</taxon>
        <taxon>Bacillati</taxon>
        <taxon>Actinomycetota</taxon>
        <taxon>Actinomycetes</taxon>
        <taxon>Pseudonocardiales</taxon>
        <taxon>Pseudonocardiaceae</taxon>
        <taxon>Pseudonocardia</taxon>
    </lineage>
</organism>
<name>A0ABP8RXN9_9PSEU</name>
<dbReference type="Proteomes" id="UP001501598">
    <property type="component" value="Unassembled WGS sequence"/>
</dbReference>